<keyword evidence="4" id="KW-0732">Signal</keyword>
<dbReference type="Pfam" id="PF05504">
    <property type="entry name" value="Spore_GerAC"/>
    <property type="match status" value="1"/>
</dbReference>
<feature type="domain" description="Spore germination protein N-terminal" evidence="9">
    <location>
        <begin position="21"/>
        <end position="199"/>
    </location>
</feature>
<gene>
    <name evidence="10" type="ORF">SAMN02745885_01545</name>
</gene>
<dbReference type="EMBL" id="FUXM01000016">
    <property type="protein sequence ID" value="SJZ99175.1"/>
    <property type="molecule type" value="Genomic_DNA"/>
</dbReference>
<organism evidence="10 11">
    <name type="scientific">Carboxydocella sporoproducens DSM 16521</name>
    <dbReference type="NCBI Taxonomy" id="1121270"/>
    <lineage>
        <taxon>Bacteria</taxon>
        <taxon>Bacillati</taxon>
        <taxon>Bacillota</taxon>
        <taxon>Clostridia</taxon>
        <taxon>Eubacteriales</taxon>
        <taxon>Clostridiales Family XVI. Incertae Sedis</taxon>
        <taxon>Carboxydocella</taxon>
    </lineage>
</organism>
<name>A0A1T4Q5Z0_9FIRM</name>
<dbReference type="InterPro" id="IPR008844">
    <property type="entry name" value="Spore_GerAC-like"/>
</dbReference>
<dbReference type="Gene3D" id="3.30.300.210">
    <property type="entry name" value="Nutrient germinant receptor protein C, domain 3"/>
    <property type="match status" value="1"/>
</dbReference>
<dbReference type="PANTHER" id="PTHR35789">
    <property type="entry name" value="SPORE GERMINATION PROTEIN B3"/>
    <property type="match status" value="1"/>
</dbReference>
<dbReference type="GO" id="GO:0009847">
    <property type="term" value="P:spore germination"/>
    <property type="evidence" value="ECO:0007669"/>
    <property type="project" value="InterPro"/>
</dbReference>
<dbReference type="RefSeq" id="WP_078665610.1">
    <property type="nucleotide sequence ID" value="NZ_FUXM01000016.1"/>
</dbReference>
<keyword evidence="6" id="KW-0564">Palmitate</keyword>
<evidence type="ECO:0000256" key="6">
    <source>
        <dbReference type="ARBA" id="ARBA00023139"/>
    </source>
</evidence>
<dbReference type="AlphaFoldDB" id="A0A1T4Q5Z0"/>
<dbReference type="Proteomes" id="UP000189933">
    <property type="component" value="Unassembled WGS sequence"/>
</dbReference>
<evidence type="ECO:0000256" key="4">
    <source>
        <dbReference type="ARBA" id="ARBA00022729"/>
    </source>
</evidence>
<dbReference type="InterPro" id="IPR057336">
    <property type="entry name" value="GerAC_N"/>
</dbReference>
<evidence type="ECO:0000256" key="3">
    <source>
        <dbReference type="ARBA" id="ARBA00022544"/>
    </source>
</evidence>
<proteinExistence type="inferred from homology"/>
<dbReference type="GO" id="GO:0016020">
    <property type="term" value="C:membrane"/>
    <property type="evidence" value="ECO:0007669"/>
    <property type="project" value="UniProtKB-SubCell"/>
</dbReference>
<comment type="similarity">
    <text evidence="2">Belongs to the GerABKC lipoprotein family.</text>
</comment>
<comment type="subcellular location">
    <subcellularLocation>
        <location evidence="1">Membrane</location>
        <topology evidence="1">Lipid-anchor</topology>
    </subcellularLocation>
</comment>
<sequence>MRKLAILGTLGILLFLSGCWDRWEIEERGFVLGLAIDRPPTVEHKEVFQVTMQRAITEAMAGGGGEGGTKPSPGLNISGTGQSLQQVFSLLVDTSNRPPSLEHLKVIIFGEKVARSGVGPLLDFFARNPEVRLGTDMLIAKGDARKVLEIRMETRQPAALAIAESLDNRRYTLTMAPRQNVGQVLHALLEKQGVVVPRVIATGKQFSLRGAALLKEGKLVDWLNGQEVAGYAWLMGRVEGGTVTINEPGHPEHQVSFRITDATVFRRVGLTETGPEVEFRIRTEGDLAEITHVRKHGEDVQVLRRIEEVLAEDIRQTCLATAKKMQRHETDALKLCNEVYRRWPQYWQARQKEWPRLFAEMPITVRVEAHIRRSGVRE</sequence>
<dbReference type="PANTHER" id="PTHR35789:SF1">
    <property type="entry name" value="SPORE GERMINATION PROTEIN B3"/>
    <property type="match status" value="1"/>
</dbReference>
<feature type="domain" description="Spore germination GerAC-like C-terminal" evidence="8">
    <location>
        <begin position="210"/>
        <end position="375"/>
    </location>
</feature>
<evidence type="ECO:0000259" key="9">
    <source>
        <dbReference type="Pfam" id="PF25198"/>
    </source>
</evidence>
<keyword evidence="11" id="KW-1185">Reference proteome</keyword>
<dbReference type="OrthoDB" id="9816067at2"/>
<keyword evidence="7" id="KW-0449">Lipoprotein</keyword>
<keyword evidence="5" id="KW-0472">Membrane</keyword>
<evidence type="ECO:0000313" key="11">
    <source>
        <dbReference type="Proteomes" id="UP000189933"/>
    </source>
</evidence>
<dbReference type="Pfam" id="PF25198">
    <property type="entry name" value="Spore_GerAC_N"/>
    <property type="match status" value="1"/>
</dbReference>
<protein>
    <submittedName>
        <fullName evidence="10">Germination protein, Ger(X)C family</fullName>
    </submittedName>
</protein>
<evidence type="ECO:0000256" key="2">
    <source>
        <dbReference type="ARBA" id="ARBA00007886"/>
    </source>
</evidence>
<keyword evidence="3" id="KW-0309">Germination</keyword>
<evidence type="ECO:0000259" key="8">
    <source>
        <dbReference type="Pfam" id="PF05504"/>
    </source>
</evidence>
<accession>A0A1T4Q5Z0</accession>
<evidence type="ECO:0000256" key="7">
    <source>
        <dbReference type="ARBA" id="ARBA00023288"/>
    </source>
</evidence>
<evidence type="ECO:0000256" key="5">
    <source>
        <dbReference type="ARBA" id="ARBA00023136"/>
    </source>
</evidence>
<dbReference type="InterPro" id="IPR046953">
    <property type="entry name" value="Spore_GerAC-like_C"/>
</dbReference>
<dbReference type="NCBIfam" id="TIGR02887">
    <property type="entry name" value="spore_ger_x_C"/>
    <property type="match status" value="1"/>
</dbReference>
<dbReference type="PROSITE" id="PS51257">
    <property type="entry name" value="PROKAR_LIPOPROTEIN"/>
    <property type="match status" value="1"/>
</dbReference>
<evidence type="ECO:0000256" key="1">
    <source>
        <dbReference type="ARBA" id="ARBA00004635"/>
    </source>
</evidence>
<reference evidence="11" key="1">
    <citation type="submission" date="2017-02" db="EMBL/GenBank/DDBJ databases">
        <authorList>
            <person name="Varghese N."/>
            <person name="Submissions S."/>
        </authorList>
    </citation>
    <scope>NUCLEOTIDE SEQUENCE [LARGE SCALE GENOMIC DNA]</scope>
    <source>
        <strain evidence="11">DSM 16521</strain>
    </source>
</reference>
<evidence type="ECO:0000313" key="10">
    <source>
        <dbReference type="EMBL" id="SJZ99175.1"/>
    </source>
</evidence>
<dbReference type="InterPro" id="IPR038501">
    <property type="entry name" value="Spore_GerAC_C_sf"/>
</dbReference>